<accession>A0A3S5APE0</accession>
<dbReference type="Pfam" id="PF05187">
    <property type="entry name" value="Fer4_ETF_QO"/>
    <property type="match status" value="1"/>
</dbReference>
<keyword evidence="6" id="KW-0560">Oxidoreductase</keyword>
<sequence length="87" mass="9749">MKKASSCQTIDYPKPDGKISFDLLSSVALSGTNHDHDQPSHLTLLDDTTPERINLPIYDGPEQRYCPAGKWIYNMLDCITPLLSIDK</sequence>
<dbReference type="OrthoDB" id="437331at2759"/>
<dbReference type="Gene3D" id="3.30.70.20">
    <property type="match status" value="1"/>
</dbReference>
<dbReference type="GO" id="GO:0005743">
    <property type="term" value="C:mitochondrial inner membrane"/>
    <property type="evidence" value="ECO:0007669"/>
    <property type="project" value="TreeGrafter"/>
</dbReference>
<evidence type="ECO:0000256" key="6">
    <source>
        <dbReference type="RuleBase" id="RU366068"/>
    </source>
</evidence>
<evidence type="ECO:0000256" key="1">
    <source>
        <dbReference type="ARBA" id="ARBA00022448"/>
    </source>
</evidence>
<dbReference type="InterPro" id="IPR007859">
    <property type="entry name" value="ETF-QO/FixX_C"/>
</dbReference>
<keyword evidence="2 6" id="KW-0479">Metal-binding</keyword>
<dbReference type="GO" id="GO:0004174">
    <property type="term" value="F:electron-transferring-flavoprotein dehydrogenase activity"/>
    <property type="evidence" value="ECO:0007669"/>
    <property type="project" value="UniProtKB-UniRule"/>
</dbReference>
<dbReference type="PANTHER" id="PTHR10617">
    <property type="entry name" value="ELECTRON TRANSFER FLAVOPROTEIN-UBIQUINONE OXIDOREDUCTASE"/>
    <property type="match status" value="1"/>
</dbReference>
<keyword evidence="4 6" id="KW-0408">Iron</keyword>
<dbReference type="AlphaFoldDB" id="A0A3S5APE0"/>
<comment type="cofactor">
    <cofactor evidence="6">
        <name>[4Fe-4S] cluster</name>
        <dbReference type="ChEBI" id="CHEBI:49883"/>
    </cofactor>
    <text evidence="6">Binds 1 [4Fe-4S] cluster.</text>
</comment>
<comment type="function">
    <text evidence="6">Accepts electrons from ETF and reduces ubiquinone.</text>
</comment>
<protein>
    <recommendedName>
        <fullName evidence="6">Electron transfer flavoprotein-ubiquinone oxidoreductase</fullName>
        <shortName evidence="6">ETF-QO</shortName>
        <ecNumber evidence="6">1.5.5.1</ecNumber>
    </recommendedName>
</protein>
<name>A0A3S5APE0_9PLAT</name>
<comment type="catalytic activity">
    <reaction evidence="6">
        <text>a ubiquinone + reduced [electron-transfer flavoprotein] = a ubiquinol + oxidized [electron-transfer flavoprotein] + H(+)</text>
        <dbReference type="Rhea" id="RHEA:24052"/>
        <dbReference type="Rhea" id="RHEA-COMP:9565"/>
        <dbReference type="Rhea" id="RHEA-COMP:9566"/>
        <dbReference type="Rhea" id="RHEA-COMP:10685"/>
        <dbReference type="Rhea" id="RHEA-COMP:10686"/>
        <dbReference type="ChEBI" id="CHEBI:15378"/>
        <dbReference type="ChEBI" id="CHEBI:16389"/>
        <dbReference type="ChEBI" id="CHEBI:17976"/>
        <dbReference type="ChEBI" id="CHEBI:57692"/>
        <dbReference type="ChEBI" id="CHEBI:58307"/>
        <dbReference type="EC" id="1.5.5.1"/>
    </reaction>
</comment>
<comment type="cofactor">
    <cofactor evidence="6">
        <name>FAD</name>
        <dbReference type="ChEBI" id="CHEBI:57692"/>
    </cofactor>
</comment>
<dbReference type="EMBL" id="CAAALY010053065">
    <property type="protein sequence ID" value="VEL21778.1"/>
    <property type="molecule type" value="Genomic_DNA"/>
</dbReference>
<evidence type="ECO:0000256" key="4">
    <source>
        <dbReference type="ARBA" id="ARBA00023004"/>
    </source>
</evidence>
<dbReference type="SUPFAM" id="SSF54862">
    <property type="entry name" value="4Fe-4S ferredoxins"/>
    <property type="match status" value="1"/>
</dbReference>
<keyword evidence="6" id="KW-0830">Ubiquinone</keyword>
<evidence type="ECO:0000313" key="8">
    <source>
        <dbReference type="EMBL" id="VEL21778.1"/>
    </source>
</evidence>
<keyword evidence="1 6" id="KW-0813">Transport</keyword>
<dbReference type="PANTHER" id="PTHR10617:SF107">
    <property type="entry name" value="ELECTRON TRANSFER FLAVOPROTEIN-UBIQUINONE OXIDOREDUCTASE, MITOCHONDRIAL"/>
    <property type="match status" value="1"/>
</dbReference>
<evidence type="ECO:0000256" key="2">
    <source>
        <dbReference type="ARBA" id="ARBA00022723"/>
    </source>
</evidence>
<evidence type="ECO:0000313" key="9">
    <source>
        <dbReference type="Proteomes" id="UP000784294"/>
    </source>
</evidence>
<evidence type="ECO:0000256" key="5">
    <source>
        <dbReference type="ARBA" id="ARBA00023014"/>
    </source>
</evidence>
<keyword evidence="3 6" id="KW-0249">Electron transport</keyword>
<gene>
    <name evidence="8" type="ORF">PXEA_LOCUS15218</name>
</gene>
<dbReference type="InterPro" id="IPR040156">
    <property type="entry name" value="ETF-QO"/>
</dbReference>
<evidence type="ECO:0000259" key="7">
    <source>
        <dbReference type="Pfam" id="PF05187"/>
    </source>
</evidence>
<dbReference type="Proteomes" id="UP000784294">
    <property type="component" value="Unassembled WGS sequence"/>
</dbReference>
<keyword evidence="5 6" id="KW-0411">Iron-sulfur</keyword>
<feature type="domain" description="ETF-QO/FixX C-terminal" evidence="7">
    <location>
        <begin position="17"/>
        <end position="74"/>
    </location>
</feature>
<keyword evidence="6" id="KW-0285">Flavoprotein</keyword>
<comment type="caution">
    <text evidence="8">The sequence shown here is derived from an EMBL/GenBank/DDBJ whole genome shotgun (WGS) entry which is preliminary data.</text>
</comment>
<evidence type="ECO:0000256" key="3">
    <source>
        <dbReference type="ARBA" id="ARBA00022982"/>
    </source>
</evidence>
<dbReference type="GO" id="GO:0051539">
    <property type="term" value="F:4 iron, 4 sulfur cluster binding"/>
    <property type="evidence" value="ECO:0007669"/>
    <property type="project" value="UniProtKB-UniRule"/>
</dbReference>
<keyword evidence="9" id="KW-1185">Reference proteome</keyword>
<keyword evidence="6" id="KW-0274">FAD</keyword>
<dbReference type="EC" id="1.5.5.1" evidence="6"/>
<dbReference type="GO" id="GO:0046872">
    <property type="term" value="F:metal ion binding"/>
    <property type="evidence" value="ECO:0007669"/>
    <property type="project" value="UniProtKB-KW"/>
</dbReference>
<organism evidence="8 9">
    <name type="scientific">Protopolystoma xenopodis</name>
    <dbReference type="NCBI Taxonomy" id="117903"/>
    <lineage>
        <taxon>Eukaryota</taxon>
        <taxon>Metazoa</taxon>
        <taxon>Spiralia</taxon>
        <taxon>Lophotrochozoa</taxon>
        <taxon>Platyhelminthes</taxon>
        <taxon>Monogenea</taxon>
        <taxon>Polyopisthocotylea</taxon>
        <taxon>Polystomatidea</taxon>
        <taxon>Polystomatidae</taxon>
        <taxon>Protopolystoma</taxon>
    </lineage>
</organism>
<proteinExistence type="predicted"/>
<reference evidence="8" key="1">
    <citation type="submission" date="2018-11" db="EMBL/GenBank/DDBJ databases">
        <authorList>
            <consortium name="Pathogen Informatics"/>
        </authorList>
    </citation>
    <scope>NUCLEOTIDE SEQUENCE</scope>
</reference>